<dbReference type="InterPro" id="IPR030678">
    <property type="entry name" value="Peptide/Ni-bd"/>
</dbReference>
<dbReference type="GO" id="GO:1904680">
    <property type="term" value="F:peptide transmembrane transporter activity"/>
    <property type="evidence" value="ECO:0007669"/>
    <property type="project" value="TreeGrafter"/>
</dbReference>
<protein>
    <submittedName>
        <fullName evidence="5">ABC transporter substrate-binding protein</fullName>
    </submittedName>
</protein>
<dbReference type="PANTHER" id="PTHR30290:SF38">
    <property type="entry name" value="D,D-DIPEPTIDE-BINDING PERIPLASMIC PROTEIN DDPA-RELATED"/>
    <property type="match status" value="1"/>
</dbReference>
<dbReference type="EMBL" id="RAQU01000024">
    <property type="protein sequence ID" value="RKK05065.1"/>
    <property type="molecule type" value="Genomic_DNA"/>
</dbReference>
<reference evidence="5 8" key="1">
    <citation type="submission" date="2018-09" db="EMBL/GenBank/DDBJ databases">
        <title>Roseomonas sp. nov., isolated from feces of Tibetan antelopes in the Qinghai-Tibet plateau, China.</title>
        <authorList>
            <person name="Tian Z."/>
        </authorList>
    </citation>
    <scope>NUCLEOTIDE SEQUENCE [LARGE SCALE GENOMIC DNA]</scope>
    <source>
        <strain evidence="6 7">Z23</strain>
        <strain evidence="5 8">Z24</strain>
    </source>
</reference>
<dbReference type="PANTHER" id="PTHR30290">
    <property type="entry name" value="PERIPLASMIC BINDING COMPONENT OF ABC TRANSPORTER"/>
    <property type="match status" value="1"/>
</dbReference>
<dbReference type="SUPFAM" id="SSF53850">
    <property type="entry name" value="Periplasmic binding protein-like II"/>
    <property type="match status" value="1"/>
</dbReference>
<evidence type="ECO:0000313" key="6">
    <source>
        <dbReference type="EMBL" id="RMI25063.1"/>
    </source>
</evidence>
<dbReference type="Gene3D" id="3.10.105.10">
    <property type="entry name" value="Dipeptide-binding Protein, Domain 3"/>
    <property type="match status" value="1"/>
</dbReference>
<comment type="subcellular location">
    <subcellularLocation>
        <location evidence="1">Periplasm</location>
    </subcellularLocation>
</comment>
<dbReference type="RefSeq" id="WP_120637472.1">
    <property type="nucleotide sequence ID" value="NZ_RAQU01000024.1"/>
</dbReference>
<evidence type="ECO:0000259" key="4">
    <source>
        <dbReference type="Pfam" id="PF00496"/>
    </source>
</evidence>
<dbReference type="PIRSF" id="PIRSF002741">
    <property type="entry name" value="MppA"/>
    <property type="match status" value="1"/>
</dbReference>
<feature type="domain" description="Solute-binding protein family 5" evidence="4">
    <location>
        <begin position="75"/>
        <end position="448"/>
    </location>
</feature>
<dbReference type="EMBL" id="RFLX01000006">
    <property type="protein sequence ID" value="RMI25063.1"/>
    <property type="molecule type" value="Genomic_DNA"/>
</dbReference>
<evidence type="ECO:0000256" key="2">
    <source>
        <dbReference type="ARBA" id="ARBA00005695"/>
    </source>
</evidence>
<dbReference type="CDD" id="cd08502">
    <property type="entry name" value="PBP2_NikA_DppA_OppA_like_16"/>
    <property type="match status" value="1"/>
</dbReference>
<evidence type="ECO:0000313" key="7">
    <source>
        <dbReference type="Proteomes" id="UP000274097"/>
    </source>
</evidence>
<dbReference type="Proteomes" id="UP000274097">
    <property type="component" value="Unassembled WGS sequence"/>
</dbReference>
<dbReference type="InParanoid" id="A0A3A9JKI1"/>
<sequence>MLPDLTRRATLSLGGAMLTGAPGRPALAQDASKVLRFVPHANLTTLDPLWSSALVSYCAASMIWDRLYGLDDSLTPQPQMVQGHELSEDRLHWRFTLRDGLLWHDGSPVAARDCVASIARWAQKDGFGVRMASQMEEMRAIDDKRFEIRLKRPFPQMLFALGATACFMMPEQTAATPASASVTDYMGSGPFIFRKDEWVAGARALFERNPRYVSRQEAPQFWAGGRPVHLDRVEWHILPDPSTAASALQTGEVDWLERPLGDLLPVLRRRRDLKVEVLDPLGFWAEVRLNTAVPPFNNPKVAHAILPALQQSDFLQSLLGDQPEMMNGNCGIFLPGTPLANDAGMDLLTKPRDLELARRMLKESGYAGEPVVMLEASDLATSAAFSPVARQLFEQVGLKVDYQTADWGTVISRSNLPGGQGQWNCYATAWAGLWITNPAMHAHLYGTAANPRMTALRDAWFDAPDLPAQKSIAEQMQRQALEEPPVLPCGQYFTPQAYNTRLSGFVKGPTATFWNVRKT</sequence>
<name>A0A3A9JKI1_9PROT</name>
<evidence type="ECO:0000313" key="5">
    <source>
        <dbReference type="EMBL" id="RKK05065.1"/>
    </source>
</evidence>
<dbReference type="GO" id="GO:0043190">
    <property type="term" value="C:ATP-binding cassette (ABC) transporter complex"/>
    <property type="evidence" value="ECO:0007669"/>
    <property type="project" value="InterPro"/>
</dbReference>
<dbReference type="OrthoDB" id="7233744at2"/>
<comment type="caution">
    <text evidence="5">The sequence shown here is derived from an EMBL/GenBank/DDBJ whole genome shotgun (WGS) entry which is preliminary data.</text>
</comment>
<evidence type="ECO:0000256" key="3">
    <source>
        <dbReference type="ARBA" id="ARBA00022729"/>
    </source>
</evidence>
<dbReference type="Gene3D" id="3.90.76.10">
    <property type="entry name" value="Dipeptide-binding Protein, Domain 1"/>
    <property type="match status" value="1"/>
</dbReference>
<gene>
    <name evidence="5" type="ORF">D6Z83_06260</name>
    <name evidence="6" type="ORF">EBE87_10620</name>
</gene>
<dbReference type="InterPro" id="IPR000914">
    <property type="entry name" value="SBP_5_dom"/>
</dbReference>
<keyword evidence="3" id="KW-0732">Signal</keyword>
<organism evidence="5 8">
    <name type="scientific">Teichococcus wenyumeiae</name>
    <dbReference type="NCBI Taxonomy" id="2478470"/>
    <lineage>
        <taxon>Bacteria</taxon>
        <taxon>Pseudomonadati</taxon>
        <taxon>Pseudomonadota</taxon>
        <taxon>Alphaproteobacteria</taxon>
        <taxon>Acetobacterales</taxon>
        <taxon>Roseomonadaceae</taxon>
        <taxon>Roseomonas</taxon>
    </lineage>
</organism>
<dbReference type="InterPro" id="IPR039424">
    <property type="entry name" value="SBP_5"/>
</dbReference>
<dbReference type="Pfam" id="PF00496">
    <property type="entry name" value="SBP_bac_5"/>
    <property type="match status" value="1"/>
</dbReference>
<evidence type="ECO:0000313" key="8">
    <source>
        <dbReference type="Proteomes" id="UP000278036"/>
    </source>
</evidence>
<accession>A0A3A9JKI1</accession>
<dbReference type="AlphaFoldDB" id="A0A3A9JKI1"/>
<keyword evidence="7" id="KW-1185">Reference proteome</keyword>
<evidence type="ECO:0000256" key="1">
    <source>
        <dbReference type="ARBA" id="ARBA00004418"/>
    </source>
</evidence>
<dbReference type="GO" id="GO:0015833">
    <property type="term" value="P:peptide transport"/>
    <property type="evidence" value="ECO:0007669"/>
    <property type="project" value="TreeGrafter"/>
</dbReference>
<dbReference type="Gene3D" id="3.40.190.10">
    <property type="entry name" value="Periplasmic binding protein-like II"/>
    <property type="match status" value="1"/>
</dbReference>
<proteinExistence type="inferred from homology"/>
<comment type="similarity">
    <text evidence="2">Belongs to the bacterial solute-binding protein 5 family.</text>
</comment>
<dbReference type="GO" id="GO:0030288">
    <property type="term" value="C:outer membrane-bounded periplasmic space"/>
    <property type="evidence" value="ECO:0007669"/>
    <property type="project" value="UniProtKB-ARBA"/>
</dbReference>
<dbReference type="Proteomes" id="UP000278036">
    <property type="component" value="Unassembled WGS sequence"/>
</dbReference>